<gene>
    <name evidence="4" type="ORF">TNCT_123621</name>
</gene>
<reference evidence="4" key="1">
    <citation type="submission" date="2020-07" db="EMBL/GenBank/DDBJ databases">
        <title>Multicomponent nature underlies the extraordinary mechanical properties of spider dragline silk.</title>
        <authorList>
            <person name="Kono N."/>
            <person name="Nakamura H."/>
            <person name="Mori M."/>
            <person name="Yoshida Y."/>
            <person name="Ohtoshi R."/>
            <person name="Malay A.D."/>
            <person name="Moran D.A.P."/>
            <person name="Tomita M."/>
            <person name="Numata K."/>
            <person name="Arakawa K."/>
        </authorList>
    </citation>
    <scope>NUCLEOTIDE SEQUENCE</scope>
</reference>
<feature type="chain" id="PRO_5036449825" description="Saposin B-type domain-containing protein" evidence="2">
    <location>
        <begin position="20"/>
        <end position="173"/>
    </location>
</feature>
<dbReference type="PANTHER" id="PTHR12990">
    <property type="entry name" value="ARMET-LIKE PROTEIN"/>
    <property type="match status" value="1"/>
</dbReference>
<feature type="domain" description="Saposin B-type" evidence="3">
    <location>
        <begin position="22"/>
        <end position="116"/>
    </location>
</feature>
<dbReference type="OrthoDB" id="5597848at2759"/>
<evidence type="ECO:0000313" key="5">
    <source>
        <dbReference type="Proteomes" id="UP000887116"/>
    </source>
</evidence>
<dbReference type="EMBL" id="BMAO01026831">
    <property type="protein sequence ID" value="GFR12740.1"/>
    <property type="molecule type" value="Genomic_DNA"/>
</dbReference>
<dbReference type="InterPro" id="IPR045332">
    <property type="entry name" value="ARMET_N"/>
</dbReference>
<keyword evidence="1" id="KW-1015">Disulfide bond</keyword>
<organism evidence="4 5">
    <name type="scientific">Trichonephila clavata</name>
    <name type="common">Joro spider</name>
    <name type="synonym">Nephila clavata</name>
    <dbReference type="NCBI Taxonomy" id="2740835"/>
    <lineage>
        <taxon>Eukaryota</taxon>
        <taxon>Metazoa</taxon>
        <taxon>Ecdysozoa</taxon>
        <taxon>Arthropoda</taxon>
        <taxon>Chelicerata</taxon>
        <taxon>Arachnida</taxon>
        <taxon>Araneae</taxon>
        <taxon>Araneomorphae</taxon>
        <taxon>Entelegynae</taxon>
        <taxon>Araneoidea</taxon>
        <taxon>Nephilidae</taxon>
        <taxon>Trichonephila</taxon>
    </lineage>
</organism>
<keyword evidence="5" id="KW-1185">Reference proteome</keyword>
<dbReference type="AlphaFoldDB" id="A0A8X6H0D1"/>
<name>A0A8X6H0D1_TRICU</name>
<dbReference type="PROSITE" id="PS50015">
    <property type="entry name" value="SAP_B"/>
    <property type="match status" value="1"/>
</dbReference>
<proteinExistence type="predicted"/>
<evidence type="ECO:0000259" key="3">
    <source>
        <dbReference type="PROSITE" id="PS50015"/>
    </source>
</evidence>
<accession>A0A8X6H0D1</accession>
<feature type="signal peptide" evidence="2">
    <location>
        <begin position="1"/>
        <end position="19"/>
    </location>
</feature>
<keyword evidence="2" id="KW-0732">Signal</keyword>
<protein>
    <recommendedName>
        <fullName evidence="3">Saposin B-type domain-containing protein</fullName>
    </recommendedName>
</protein>
<sequence length="173" mass="20116">MVARVVYLILTLAVYPCIAEDEDIECDVCISTLEKFEDGLPEDIMGSEEEIGTRFYEFCLSAKKQEKELCEHFEGMQKHSPRAMTWVGRPLQMRINPRSICAQVGRAHQEICDIKSDTDIEFENRLMKKSFSELKKMLYDMKLTCEGCVKKIEFAEKIRMHSKNIQPLSHEEL</sequence>
<comment type="caution">
    <text evidence="4">The sequence shown here is derived from an EMBL/GenBank/DDBJ whole genome shotgun (WGS) entry which is preliminary data.</text>
</comment>
<dbReference type="Pfam" id="PF20145">
    <property type="entry name" value="ARMET_N"/>
    <property type="match status" value="1"/>
</dbReference>
<evidence type="ECO:0000256" key="1">
    <source>
        <dbReference type="ARBA" id="ARBA00023157"/>
    </source>
</evidence>
<evidence type="ECO:0000256" key="2">
    <source>
        <dbReference type="SAM" id="SignalP"/>
    </source>
</evidence>
<dbReference type="PANTHER" id="PTHR12990:SF5">
    <property type="entry name" value="MESENCEPHALIC ASTROCYTE-DERIVED NEUROTROPHIC FACTOR HOMOLOG"/>
    <property type="match status" value="1"/>
</dbReference>
<dbReference type="InterPro" id="IPR045333">
    <property type="entry name" value="ARMET-like"/>
</dbReference>
<dbReference type="Proteomes" id="UP000887116">
    <property type="component" value="Unassembled WGS sequence"/>
</dbReference>
<dbReference type="InterPro" id="IPR008139">
    <property type="entry name" value="SaposinB_dom"/>
</dbReference>
<dbReference type="Gene3D" id="1.10.225.10">
    <property type="entry name" value="Saposin-like"/>
    <property type="match status" value="1"/>
</dbReference>
<evidence type="ECO:0000313" key="4">
    <source>
        <dbReference type="EMBL" id="GFR12740.1"/>
    </source>
</evidence>